<feature type="region of interest" description="Disordered" evidence="1">
    <location>
        <begin position="218"/>
        <end position="265"/>
    </location>
</feature>
<reference evidence="2 3" key="1">
    <citation type="submission" date="2016-07" db="EMBL/GenBank/DDBJ databases">
        <title>Pervasive Adenine N6-methylation of Active Genes in Fungi.</title>
        <authorList>
            <consortium name="DOE Joint Genome Institute"/>
            <person name="Mondo S.J."/>
            <person name="Dannebaum R.O."/>
            <person name="Kuo R.C."/>
            <person name="Labutti K."/>
            <person name="Haridas S."/>
            <person name="Kuo A."/>
            <person name="Salamov A."/>
            <person name="Ahrendt S.R."/>
            <person name="Lipzen A."/>
            <person name="Sullivan W."/>
            <person name="Andreopoulos W.B."/>
            <person name="Clum A."/>
            <person name="Lindquist E."/>
            <person name="Daum C."/>
            <person name="Ramamoorthy G.K."/>
            <person name="Gryganskyi A."/>
            <person name="Culley D."/>
            <person name="Magnuson J.K."/>
            <person name="James T.Y."/>
            <person name="O'Malley M.A."/>
            <person name="Stajich J.E."/>
            <person name="Spatafora J.W."/>
            <person name="Visel A."/>
            <person name="Grigoriev I.V."/>
        </authorList>
    </citation>
    <scope>NUCLEOTIDE SEQUENCE [LARGE SCALE GENOMIC DNA]</scope>
    <source>
        <strain evidence="2 3">NRRL 1336</strain>
    </source>
</reference>
<feature type="region of interest" description="Disordered" evidence="1">
    <location>
        <begin position="146"/>
        <end position="166"/>
    </location>
</feature>
<dbReference type="Proteomes" id="UP000193560">
    <property type="component" value="Unassembled WGS sequence"/>
</dbReference>
<proteinExistence type="predicted"/>
<feature type="region of interest" description="Disordered" evidence="1">
    <location>
        <begin position="1"/>
        <end position="96"/>
    </location>
</feature>
<evidence type="ECO:0000313" key="2">
    <source>
        <dbReference type="EMBL" id="ORZ08196.1"/>
    </source>
</evidence>
<accession>A0A1X2I344</accession>
<comment type="caution">
    <text evidence="2">The sequence shown here is derived from an EMBL/GenBank/DDBJ whole genome shotgun (WGS) entry which is preliminary data.</text>
</comment>
<sequence>MATNKPTKRFSLANLTRSFQTTKVSTPADTTTTTPPPSSSAAAAVLGHKNKRRPEKTQSLYIKPSSPPLTPSEASQAPRQSFQDELPKKSHTQHIKKTIRRSLSVIMYANPGNSSTQQDEKSHLVPVLVTPNVADPMMLMEKKTPAPIVSDSPPSSPSLPPVTKAVKKQPKRILEYDNTIIIEPLTRKSTEEANNKDSSDKEDILILWQGYGYTLEQQPSLSSSPSSSLPSSPLSPSSPLLSSSSSSSSSSLEQEPIEPRPSRPRLEAFDEDRWAGYQGLIHPLFLFDLDEQQCWDALTVAELRRYYDNYGSMMLKQREWRQQQQTLQYHPAAIMT</sequence>
<evidence type="ECO:0000256" key="1">
    <source>
        <dbReference type="SAM" id="MobiDB-lite"/>
    </source>
</evidence>
<dbReference type="EMBL" id="MCGE01000032">
    <property type="protein sequence ID" value="ORZ08196.1"/>
    <property type="molecule type" value="Genomic_DNA"/>
</dbReference>
<organism evidence="2 3">
    <name type="scientific">Absidia repens</name>
    <dbReference type="NCBI Taxonomy" id="90262"/>
    <lineage>
        <taxon>Eukaryota</taxon>
        <taxon>Fungi</taxon>
        <taxon>Fungi incertae sedis</taxon>
        <taxon>Mucoromycota</taxon>
        <taxon>Mucoromycotina</taxon>
        <taxon>Mucoromycetes</taxon>
        <taxon>Mucorales</taxon>
        <taxon>Cunninghamellaceae</taxon>
        <taxon>Absidia</taxon>
    </lineage>
</organism>
<dbReference type="AlphaFoldDB" id="A0A1X2I344"/>
<gene>
    <name evidence="2" type="ORF">BCR42DRAFT_455727</name>
</gene>
<evidence type="ECO:0000313" key="3">
    <source>
        <dbReference type="Proteomes" id="UP000193560"/>
    </source>
</evidence>
<keyword evidence="3" id="KW-1185">Reference proteome</keyword>
<feature type="compositionally biased region" description="Polar residues" evidence="1">
    <location>
        <begin position="72"/>
        <end position="83"/>
    </location>
</feature>
<dbReference type="OrthoDB" id="2284474at2759"/>
<feature type="compositionally biased region" description="Low complexity" evidence="1">
    <location>
        <begin position="219"/>
        <end position="252"/>
    </location>
</feature>
<protein>
    <submittedName>
        <fullName evidence="2">Uncharacterized protein</fullName>
    </submittedName>
</protein>
<feature type="compositionally biased region" description="Low complexity" evidence="1">
    <location>
        <begin position="21"/>
        <end position="44"/>
    </location>
</feature>
<name>A0A1X2I344_9FUNG</name>